<keyword evidence="9 10" id="KW-0539">Nucleus</keyword>
<evidence type="ECO:0000256" key="3">
    <source>
        <dbReference type="ARBA" id="ARBA00022741"/>
    </source>
</evidence>
<dbReference type="AlphaFoldDB" id="A0A9P8FBJ0"/>
<evidence type="ECO:0000256" key="7">
    <source>
        <dbReference type="ARBA" id="ARBA00022840"/>
    </source>
</evidence>
<organism evidence="13 14">
    <name type="scientific">Aureobasidium melanogenum</name>
    <name type="common">Aureobasidium pullulans var. melanogenum</name>
    <dbReference type="NCBI Taxonomy" id="46634"/>
    <lineage>
        <taxon>Eukaryota</taxon>
        <taxon>Fungi</taxon>
        <taxon>Dikarya</taxon>
        <taxon>Ascomycota</taxon>
        <taxon>Pezizomycotina</taxon>
        <taxon>Dothideomycetes</taxon>
        <taxon>Dothideomycetidae</taxon>
        <taxon>Dothideales</taxon>
        <taxon>Saccotheciaceae</taxon>
        <taxon>Aureobasidium</taxon>
    </lineage>
</organism>
<dbReference type="Gene3D" id="3.40.50.300">
    <property type="entry name" value="P-loop containing nucleotide triphosphate hydrolases"/>
    <property type="match status" value="1"/>
</dbReference>
<dbReference type="InterPro" id="IPR010339">
    <property type="entry name" value="TIP49_P-loop"/>
</dbReference>
<evidence type="ECO:0000256" key="2">
    <source>
        <dbReference type="ARBA" id="ARBA00007519"/>
    </source>
</evidence>
<dbReference type="SUPFAM" id="SSF52540">
    <property type="entry name" value="P-loop containing nucleoside triphosphate hydrolases"/>
    <property type="match status" value="1"/>
</dbReference>
<evidence type="ECO:0000313" key="14">
    <source>
        <dbReference type="Proteomes" id="UP000729357"/>
    </source>
</evidence>
<dbReference type="GO" id="GO:0005524">
    <property type="term" value="F:ATP binding"/>
    <property type="evidence" value="ECO:0007669"/>
    <property type="project" value="UniProtKB-KW"/>
</dbReference>
<dbReference type="PANTHER" id="PTHR11093">
    <property type="entry name" value="RUVB-RELATED REPTIN AND PONTIN"/>
    <property type="match status" value="1"/>
</dbReference>
<comment type="function">
    <text evidence="10">DNA helicase participates in several chromatin remodeling complexes, including the SWR1 and the INO80 complexes.</text>
</comment>
<keyword evidence="4 10" id="KW-0227">DNA damage</keyword>
<comment type="subcellular location">
    <subcellularLocation>
        <location evidence="1 10">Nucleus</location>
    </subcellularLocation>
</comment>
<dbReference type="EMBL" id="JAHFXS010003707">
    <property type="protein sequence ID" value="KAG9967464.1"/>
    <property type="molecule type" value="Genomic_DNA"/>
</dbReference>
<dbReference type="InterPro" id="IPR027238">
    <property type="entry name" value="RuvB-like"/>
</dbReference>
<accession>A0A9P8FBJ0</accession>
<name>A0A9P8FBJ0_AURME</name>
<comment type="caution">
    <text evidence="13">The sequence shown here is derived from an EMBL/GenBank/DDBJ whole genome shotgun (WGS) entry which is preliminary data.</text>
</comment>
<gene>
    <name evidence="13" type="ORF">KCU98_g16359</name>
</gene>
<dbReference type="InterPro" id="IPR042487">
    <property type="entry name" value="RuvBL1/2_DNA/RNA_bd_dom"/>
</dbReference>
<protein>
    <recommendedName>
        <fullName evidence="10">RuvB-like helicase</fullName>
        <ecNumber evidence="10">3.6.4.12</ecNumber>
    </recommendedName>
</protein>
<dbReference type="GO" id="GO:0005634">
    <property type="term" value="C:nucleus"/>
    <property type="evidence" value="ECO:0007669"/>
    <property type="project" value="UniProtKB-SubCell"/>
</dbReference>
<dbReference type="FunFam" id="2.40.50.360:FF:000001">
    <property type="entry name" value="RuvB-like helicase"/>
    <property type="match status" value="1"/>
</dbReference>
<keyword evidence="5 10" id="KW-0378">Hydrolase</keyword>
<dbReference type="Pfam" id="PF17856">
    <property type="entry name" value="TIP49_C"/>
    <property type="match status" value="1"/>
</dbReference>
<comment type="similarity">
    <text evidence="2 10">Belongs to the RuvB family.</text>
</comment>
<evidence type="ECO:0000256" key="9">
    <source>
        <dbReference type="ARBA" id="ARBA00023242"/>
    </source>
</evidence>
<dbReference type="GO" id="GO:0006325">
    <property type="term" value="P:chromatin organization"/>
    <property type="evidence" value="ECO:0007669"/>
    <property type="project" value="UniProtKB-KW"/>
</dbReference>
<dbReference type="GO" id="GO:0016787">
    <property type="term" value="F:hydrolase activity"/>
    <property type="evidence" value="ECO:0007669"/>
    <property type="project" value="UniProtKB-KW"/>
</dbReference>
<proteinExistence type="inferred from homology"/>
<evidence type="ECO:0000259" key="11">
    <source>
        <dbReference type="Pfam" id="PF06068"/>
    </source>
</evidence>
<reference evidence="13" key="2">
    <citation type="submission" date="2021-08" db="EMBL/GenBank/DDBJ databases">
        <authorList>
            <person name="Gostincar C."/>
            <person name="Sun X."/>
            <person name="Song Z."/>
            <person name="Gunde-Cimerman N."/>
        </authorList>
    </citation>
    <scope>NUCLEOTIDE SEQUENCE</scope>
    <source>
        <strain evidence="13">EXF-9298</strain>
    </source>
</reference>
<dbReference type="Gene3D" id="1.10.8.60">
    <property type="match status" value="1"/>
</dbReference>
<feature type="domain" description="TIP49 P-loop" evidence="11">
    <location>
        <begin position="1"/>
        <end position="286"/>
    </location>
</feature>
<feature type="non-terminal residue" evidence="13">
    <location>
        <position position="1"/>
    </location>
</feature>
<keyword evidence="8 10" id="KW-0234">DNA repair</keyword>
<dbReference type="EC" id="3.6.4.12" evidence="10"/>
<dbReference type="Proteomes" id="UP000729357">
    <property type="component" value="Unassembled WGS sequence"/>
</dbReference>
<evidence type="ECO:0000256" key="1">
    <source>
        <dbReference type="ARBA" id="ARBA00004123"/>
    </source>
</evidence>
<keyword evidence="10" id="KW-0156">Chromatin regulator</keyword>
<evidence type="ECO:0000256" key="8">
    <source>
        <dbReference type="ARBA" id="ARBA00023204"/>
    </source>
</evidence>
<evidence type="ECO:0000259" key="12">
    <source>
        <dbReference type="Pfam" id="PF17856"/>
    </source>
</evidence>
<keyword evidence="14" id="KW-1185">Reference proteome</keyword>
<keyword evidence="3 10" id="KW-0547">Nucleotide-binding</keyword>
<keyword evidence="7 10" id="KW-0067">ATP-binding</keyword>
<evidence type="ECO:0000256" key="6">
    <source>
        <dbReference type="ARBA" id="ARBA00022806"/>
    </source>
</evidence>
<dbReference type="Pfam" id="PF06068">
    <property type="entry name" value="TIP49"/>
    <property type="match status" value="1"/>
</dbReference>
<reference evidence="13" key="1">
    <citation type="journal article" date="2021" name="J Fungi (Basel)">
        <title>Virulence traits and population genomics of the black yeast Aureobasidium melanogenum.</title>
        <authorList>
            <person name="Cernosa A."/>
            <person name="Sun X."/>
            <person name="Gostincar C."/>
            <person name="Fang C."/>
            <person name="Gunde-Cimerman N."/>
            <person name="Song Z."/>
        </authorList>
    </citation>
    <scope>NUCLEOTIDE SEQUENCE</scope>
    <source>
        <strain evidence="13">EXF-9298</strain>
    </source>
</reference>
<dbReference type="InterPro" id="IPR012340">
    <property type="entry name" value="NA-bd_OB-fold"/>
</dbReference>
<evidence type="ECO:0000256" key="5">
    <source>
        <dbReference type="ARBA" id="ARBA00022801"/>
    </source>
</evidence>
<dbReference type="GO" id="GO:0006281">
    <property type="term" value="P:DNA repair"/>
    <property type="evidence" value="ECO:0007669"/>
    <property type="project" value="UniProtKB-KW"/>
</dbReference>
<comment type="catalytic activity">
    <reaction evidence="10">
        <text>ATP + H2O = ADP + phosphate + H(+)</text>
        <dbReference type="Rhea" id="RHEA:13065"/>
        <dbReference type="ChEBI" id="CHEBI:15377"/>
        <dbReference type="ChEBI" id="CHEBI:15378"/>
        <dbReference type="ChEBI" id="CHEBI:30616"/>
        <dbReference type="ChEBI" id="CHEBI:43474"/>
        <dbReference type="ChEBI" id="CHEBI:456216"/>
        <dbReference type="EC" id="3.6.4.12"/>
    </reaction>
</comment>
<dbReference type="InterPro" id="IPR027417">
    <property type="entry name" value="P-loop_NTPase"/>
</dbReference>
<dbReference type="SUPFAM" id="SSF50249">
    <property type="entry name" value="Nucleic acid-binding proteins"/>
    <property type="match status" value="1"/>
</dbReference>
<evidence type="ECO:0000256" key="10">
    <source>
        <dbReference type="RuleBase" id="RU363048"/>
    </source>
</evidence>
<keyword evidence="6 10" id="KW-0347">Helicase</keyword>
<sequence>VSQELGTKVPFCPIVASEVYSTEVKKTEALMENFRRAIGLRVHETKEVYEGEVTELTPEEAENPLGGYGRTISHLLITLRSARGTKKLRLDPSIYEAIQKERVRVGDVIYIEANTGAVKRVGRSDAFATEFDLEAEEYVPVPKGEVHKKKQVVQDVTLHDLDIANARPQGGQDVMSMMGQLMKPRKTEITDKLRAEINKVVNKYIDQGVAELVPGVLFIDEVHMLDLECFTYLNRALESSISPIVILASNRGSTTIRGTDNLVSAHGIPPDLLNRLLIIPTHPYSANEIRSIVSTRARLEYSSAAPPSLQADKPGAAQGLVQTTQLADDALDLLTKHGERVSLRYAIQLLAPSAILSRCRGSDNNMVTAQDVNEAVDLFWDAGRSAGVLRDQGTSTGFIS</sequence>
<evidence type="ECO:0000313" key="13">
    <source>
        <dbReference type="EMBL" id="KAG9967464.1"/>
    </source>
</evidence>
<keyword evidence="10" id="KW-0804">Transcription</keyword>
<feature type="non-terminal residue" evidence="13">
    <location>
        <position position="400"/>
    </location>
</feature>
<feature type="domain" description="RuvB-like AAA-lid" evidence="12">
    <location>
        <begin position="325"/>
        <end position="381"/>
    </location>
</feature>
<dbReference type="GO" id="GO:0003678">
    <property type="term" value="F:DNA helicase activity"/>
    <property type="evidence" value="ECO:0007669"/>
    <property type="project" value="UniProtKB-EC"/>
</dbReference>
<dbReference type="InterPro" id="IPR041048">
    <property type="entry name" value="RuvB-like_C"/>
</dbReference>
<evidence type="ECO:0000256" key="4">
    <source>
        <dbReference type="ARBA" id="ARBA00022763"/>
    </source>
</evidence>
<keyword evidence="10" id="KW-0805">Transcription regulation</keyword>
<dbReference type="Gene3D" id="2.40.50.360">
    <property type="entry name" value="RuvB-like helicase, domain II"/>
    <property type="match status" value="1"/>
</dbReference>
<dbReference type="GO" id="GO:0032991">
    <property type="term" value="C:protein-containing complex"/>
    <property type="evidence" value="ECO:0007669"/>
    <property type="project" value="UniProtKB-ARBA"/>
</dbReference>